<evidence type="ECO:0000313" key="11">
    <source>
        <dbReference type="EMBL" id="NCD68271.1"/>
    </source>
</evidence>
<feature type="binding site" evidence="10">
    <location>
        <position position="202"/>
    </location>
    <ligand>
        <name>ATP</name>
        <dbReference type="ChEBI" id="CHEBI:30616"/>
    </ligand>
</feature>
<protein>
    <recommendedName>
        <fullName evidence="3 10">Phosphoenolpyruvate carboxykinase (ATP)</fullName>
        <shortName evidence="10">PCK</shortName>
        <shortName evidence="10">PEP carboxykinase</shortName>
        <shortName evidence="10">PEPCK</shortName>
        <ecNumber evidence="3 10">4.1.1.49</ecNumber>
    </recommendedName>
</protein>
<feature type="binding site" evidence="10">
    <location>
        <position position="448"/>
    </location>
    <ligand>
        <name>ATP</name>
        <dbReference type="ChEBI" id="CHEBI:30616"/>
    </ligand>
</feature>
<dbReference type="GO" id="GO:0005524">
    <property type="term" value="F:ATP binding"/>
    <property type="evidence" value="ECO:0007669"/>
    <property type="project" value="UniProtKB-UniRule"/>
</dbReference>
<dbReference type="HAMAP" id="MF_00453">
    <property type="entry name" value="PEPCK_ATP"/>
    <property type="match status" value="1"/>
</dbReference>
<feature type="binding site" evidence="10">
    <location>
        <position position="221"/>
    </location>
    <ligand>
        <name>ATP</name>
        <dbReference type="ChEBI" id="CHEBI:30616"/>
    </ligand>
</feature>
<dbReference type="EMBL" id="WWEO01000037">
    <property type="protein sequence ID" value="NCD68271.1"/>
    <property type="molecule type" value="Genomic_DNA"/>
</dbReference>
<keyword evidence="6 10" id="KW-0210">Decarboxylase</keyword>
<keyword evidence="7 10" id="KW-0067">ATP-binding</keyword>
<dbReference type="InterPro" id="IPR001272">
    <property type="entry name" value="PEP_carboxykinase_ATP"/>
</dbReference>
<keyword evidence="5 10" id="KW-0547">Nucleotide-binding</keyword>
<feature type="binding site" evidence="10">
    <location>
        <position position="258"/>
    </location>
    <ligand>
        <name>Mn(2+)</name>
        <dbReference type="ChEBI" id="CHEBI:29035"/>
    </ligand>
</feature>
<comment type="pathway">
    <text evidence="1 10">Carbohydrate biosynthesis; gluconeogenesis.</text>
</comment>
<dbReference type="Gene3D" id="3.40.449.10">
    <property type="entry name" value="Phosphoenolpyruvate Carboxykinase, domain 1"/>
    <property type="match status" value="1"/>
</dbReference>
<keyword evidence="8 10" id="KW-0456">Lyase</keyword>
<reference evidence="11" key="1">
    <citation type="submission" date="2020-01" db="EMBL/GenBank/DDBJ databases">
        <authorList>
            <person name="Seo Y.L."/>
        </authorList>
    </citation>
    <scope>NUCLEOTIDE SEQUENCE</scope>
    <source>
        <strain evidence="11">R11</strain>
    </source>
</reference>
<feature type="binding site" evidence="10">
    <location>
        <position position="323"/>
    </location>
    <ligand>
        <name>ATP</name>
        <dbReference type="ChEBI" id="CHEBI:30616"/>
    </ligand>
</feature>
<dbReference type="SUPFAM" id="SSF68923">
    <property type="entry name" value="PEP carboxykinase N-terminal domain"/>
    <property type="match status" value="1"/>
</dbReference>
<gene>
    <name evidence="10 11" type="primary">pckA</name>
    <name evidence="11" type="ORF">GSY63_02740</name>
</gene>
<evidence type="ECO:0000256" key="2">
    <source>
        <dbReference type="ARBA" id="ARBA00006052"/>
    </source>
</evidence>
<evidence type="ECO:0000256" key="6">
    <source>
        <dbReference type="ARBA" id="ARBA00022793"/>
    </source>
</evidence>
<reference evidence="11" key="2">
    <citation type="submission" date="2020-10" db="EMBL/GenBank/DDBJ databases">
        <title>Mucilaginibacter sp. nov., isolated from soil.</title>
        <authorList>
            <person name="Jeon C.O."/>
        </authorList>
    </citation>
    <scope>NUCLEOTIDE SEQUENCE</scope>
    <source>
        <strain evidence="11">R11</strain>
    </source>
</reference>
<dbReference type="GO" id="GO:0046872">
    <property type="term" value="F:metal ion binding"/>
    <property type="evidence" value="ECO:0007669"/>
    <property type="project" value="UniProtKB-KW"/>
</dbReference>
<evidence type="ECO:0000256" key="9">
    <source>
        <dbReference type="ARBA" id="ARBA00047371"/>
    </source>
</evidence>
<dbReference type="AlphaFoldDB" id="A0A965ZEL9"/>
<feature type="binding site" evidence="10">
    <location>
        <position position="63"/>
    </location>
    <ligand>
        <name>substrate</name>
    </ligand>
</feature>
<organism evidence="11 12">
    <name type="scientific">Mucilaginibacter agri</name>
    <dbReference type="NCBI Taxonomy" id="2695265"/>
    <lineage>
        <taxon>Bacteria</taxon>
        <taxon>Pseudomonadati</taxon>
        <taxon>Bacteroidota</taxon>
        <taxon>Sphingobacteriia</taxon>
        <taxon>Sphingobacteriales</taxon>
        <taxon>Sphingobacteriaceae</taxon>
        <taxon>Mucilaginibacter</taxon>
    </lineage>
</organism>
<dbReference type="PANTHER" id="PTHR30031">
    <property type="entry name" value="PHOSPHOENOLPYRUVATE CARBOXYKINASE ATP"/>
    <property type="match status" value="1"/>
</dbReference>
<keyword evidence="12" id="KW-1185">Reference proteome</keyword>
<evidence type="ECO:0000256" key="4">
    <source>
        <dbReference type="ARBA" id="ARBA00022432"/>
    </source>
</evidence>
<evidence type="ECO:0000313" key="12">
    <source>
        <dbReference type="Proteomes" id="UP000638732"/>
    </source>
</evidence>
<comment type="subcellular location">
    <subcellularLocation>
        <location evidence="10">Cytoplasm</location>
    </subcellularLocation>
</comment>
<dbReference type="GO" id="GO:0005829">
    <property type="term" value="C:cytosol"/>
    <property type="evidence" value="ECO:0007669"/>
    <property type="project" value="TreeGrafter"/>
</dbReference>
<dbReference type="InterPro" id="IPR013035">
    <property type="entry name" value="PEP_carboxykinase_C"/>
</dbReference>
<dbReference type="InterPro" id="IPR008210">
    <property type="entry name" value="PEP_carboxykinase_N"/>
</dbReference>
<feature type="binding site" evidence="10">
    <location>
        <position position="323"/>
    </location>
    <ligand>
        <name>substrate</name>
    </ligand>
</feature>
<proteinExistence type="inferred from homology"/>
<keyword evidence="10" id="KW-0479">Metal-binding</keyword>
<evidence type="ECO:0000256" key="10">
    <source>
        <dbReference type="HAMAP-Rule" id="MF_00453"/>
    </source>
</evidence>
<dbReference type="NCBIfam" id="NF006821">
    <property type="entry name" value="PRK09344.1-3"/>
    <property type="match status" value="1"/>
</dbReference>
<comment type="caution">
    <text evidence="11">The sequence shown here is derived from an EMBL/GenBank/DDBJ whole genome shotgun (WGS) entry which is preliminary data.</text>
</comment>
<feature type="binding site" evidence="10">
    <location>
        <position position="202"/>
    </location>
    <ligand>
        <name>substrate</name>
    </ligand>
</feature>
<keyword evidence="10" id="KW-0464">Manganese</keyword>
<feature type="binding site" evidence="10">
    <location>
        <position position="221"/>
    </location>
    <ligand>
        <name>Mn(2+)</name>
        <dbReference type="ChEBI" id="CHEBI:29035"/>
    </ligand>
</feature>
<feature type="binding site" evidence="10">
    <location>
        <begin position="442"/>
        <end position="443"/>
    </location>
    <ligand>
        <name>ATP</name>
        <dbReference type="ChEBI" id="CHEBI:30616"/>
    </ligand>
</feature>
<dbReference type="PANTHER" id="PTHR30031:SF0">
    <property type="entry name" value="PHOSPHOENOLPYRUVATE CARBOXYKINASE (ATP)"/>
    <property type="match status" value="1"/>
</dbReference>
<evidence type="ECO:0000256" key="1">
    <source>
        <dbReference type="ARBA" id="ARBA00004742"/>
    </source>
</evidence>
<dbReference type="GO" id="GO:0006094">
    <property type="term" value="P:gluconeogenesis"/>
    <property type="evidence" value="ECO:0007669"/>
    <property type="project" value="UniProtKB-UniRule"/>
</dbReference>
<accession>A0A965ZEL9</accession>
<feature type="binding site" evidence="10">
    <location>
        <position position="286"/>
    </location>
    <ligand>
        <name>ATP</name>
        <dbReference type="ChEBI" id="CHEBI:30616"/>
    </ligand>
</feature>
<evidence type="ECO:0000256" key="5">
    <source>
        <dbReference type="ARBA" id="ARBA00022741"/>
    </source>
</evidence>
<dbReference type="GO" id="GO:0004612">
    <property type="term" value="F:phosphoenolpyruvate carboxykinase (ATP) activity"/>
    <property type="evidence" value="ECO:0007669"/>
    <property type="project" value="UniProtKB-UniRule"/>
</dbReference>
<evidence type="ECO:0000256" key="8">
    <source>
        <dbReference type="ARBA" id="ARBA00023239"/>
    </source>
</evidence>
<keyword evidence="4 10" id="KW-0312">Gluconeogenesis</keyword>
<feature type="binding site" evidence="10">
    <location>
        <position position="196"/>
    </location>
    <ligand>
        <name>substrate</name>
    </ligand>
</feature>
<evidence type="ECO:0000256" key="3">
    <source>
        <dbReference type="ARBA" id="ARBA00012363"/>
    </source>
</evidence>
<dbReference type="PIRSF" id="PIRSF006294">
    <property type="entry name" value="PEP_crbxkin"/>
    <property type="match status" value="1"/>
</dbReference>
<feature type="binding site" evidence="10">
    <location>
        <begin position="237"/>
        <end position="245"/>
    </location>
    <ligand>
        <name>ATP</name>
        <dbReference type="ChEBI" id="CHEBI:30616"/>
    </ligand>
</feature>
<dbReference type="EC" id="4.1.1.49" evidence="3 10"/>
<dbReference type="SUPFAM" id="SSF53795">
    <property type="entry name" value="PEP carboxykinase-like"/>
    <property type="match status" value="1"/>
</dbReference>
<dbReference type="Pfam" id="PF01293">
    <property type="entry name" value="PEPCK_ATP"/>
    <property type="match status" value="1"/>
</dbReference>
<dbReference type="NCBIfam" id="NF006820">
    <property type="entry name" value="PRK09344.1-2"/>
    <property type="match status" value="1"/>
</dbReference>
<sequence>MNIPNFLYPITHLDLCYLGFSKPADCFYQLSPEVLTQYAVEYGEGSLTDQQVLSVDTGKFTGRSPKDRFLVKDETTSELVWWNDVNIPFTKDAFDRLRLQMADYLSRRPFFVRDAAVCADPAYRLSLRIITETAYQSLFAYNLFMEPDQEIRPVPEWTIIAAPGFRADPEEDHTRQANFSIIDFSQKMILIGGTGYTGEIKKAVFSVLNFLLPQVGVLPMHCAANVGKDGNSAIFFGLSGTGKTTLSADPERKLIGDDEHGWSEEALFNFEGGCYAKTVNLSAEHEPQIFAAIRPGALLENVRCYPQTRTVNFNDISVTENTRVSYPTQFIANAVQPSIGRPPKHIFFLTADAFGVLPPVSRLSNAQARYYFLSGYTAKIAGTEFGINEPQATFSACFGKAFIPLHPTCYAELLEERIEKGGVQVWLINTGWTGGPYGTGERISLCFTRAIINAVMNGQLNQVSYNTLPLFNLMFPNHCPGVPDQLLNPAENWDDRDAYRFQASKLLRLFKANAKLNSGSHAELPI</sequence>
<comment type="catalytic activity">
    <reaction evidence="9 10">
        <text>oxaloacetate + ATP = phosphoenolpyruvate + ADP + CO2</text>
        <dbReference type="Rhea" id="RHEA:18617"/>
        <dbReference type="ChEBI" id="CHEBI:16452"/>
        <dbReference type="ChEBI" id="CHEBI:16526"/>
        <dbReference type="ChEBI" id="CHEBI:30616"/>
        <dbReference type="ChEBI" id="CHEBI:58702"/>
        <dbReference type="ChEBI" id="CHEBI:456216"/>
        <dbReference type="EC" id="4.1.1.49"/>
    </reaction>
</comment>
<dbReference type="Gene3D" id="3.90.228.20">
    <property type="match status" value="1"/>
</dbReference>
<keyword evidence="10" id="KW-0963">Cytoplasm</keyword>
<comment type="function">
    <text evidence="10">Involved in the gluconeogenesis. Catalyzes the conversion of oxaloacetate (OAA) to phosphoenolpyruvate (PEP) through direct phosphoryl transfer between the nucleoside triphosphate and OAA.</text>
</comment>
<feature type="binding site" evidence="10">
    <location>
        <position position="202"/>
    </location>
    <ligand>
        <name>Mn(2+)</name>
        <dbReference type="ChEBI" id="CHEBI:29035"/>
    </ligand>
</feature>
<dbReference type="Gene3D" id="2.170.8.10">
    <property type="entry name" value="Phosphoenolpyruvate Carboxykinase, domain 2"/>
    <property type="match status" value="1"/>
</dbReference>
<evidence type="ECO:0000256" key="7">
    <source>
        <dbReference type="ARBA" id="ARBA00022840"/>
    </source>
</evidence>
<name>A0A965ZEL9_9SPHI</name>
<comment type="similarity">
    <text evidence="2 10">Belongs to the phosphoenolpyruvate carboxykinase (ATP) family.</text>
</comment>
<dbReference type="RefSeq" id="WP_166584299.1">
    <property type="nucleotide sequence ID" value="NZ_WWEO01000037.1"/>
</dbReference>
<dbReference type="Proteomes" id="UP000638732">
    <property type="component" value="Unassembled WGS sequence"/>
</dbReference>
<comment type="cofactor">
    <cofactor evidence="10">
        <name>Mn(2+)</name>
        <dbReference type="ChEBI" id="CHEBI:29035"/>
    </cofactor>
    <text evidence="10">Binds 1 Mn(2+) ion per subunit.</text>
</comment>
<dbReference type="NCBIfam" id="TIGR00224">
    <property type="entry name" value="pckA"/>
    <property type="match status" value="1"/>
</dbReference>